<sequence>MTTPKLRSVLVSEREGDEEKGYWEGDLNGTLQKVFADKVHLELFNHPELKQVWCDQTLMQVNRFHNVKSLVVKRCGYLVHVIPSHLLHCFKNLENLQVSDCDGVQVIFNMDADSSIKMAKTMAMSPLKKLSLKNLPNLEHIWNTDPIGIIHFQSLQDLNVDRCDSLEYVFPSSMAKDLAMLRSLSIKNCEKVVKIFAEDKTISELEDTTTYDCVRFSEFLVPTGSATVQILLSGTTQASISKANKSKYTSQ</sequence>
<gene>
    <name evidence="3" type="ORF">PIB30_051800</name>
</gene>
<dbReference type="Pfam" id="PF23247">
    <property type="entry name" value="LRR_RPS2"/>
    <property type="match status" value="1"/>
</dbReference>
<dbReference type="PANTHER" id="PTHR33463">
    <property type="entry name" value="NB-ARC DOMAIN-CONTAINING PROTEIN-RELATED"/>
    <property type="match status" value="1"/>
</dbReference>
<evidence type="ECO:0000313" key="4">
    <source>
        <dbReference type="Proteomes" id="UP001341840"/>
    </source>
</evidence>
<feature type="domain" description="Disease resistance protein At4g27190-like leucine-rich repeats" evidence="2">
    <location>
        <begin position="39"/>
        <end position="190"/>
    </location>
</feature>
<organism evidence="3 4">
    <name type="scientific">Stylosanthes scabra</name>
    <dbReference type="NCBI Taxonomy" id="79078"/>
    <lineage>
        <taxon>Eukaryota</taxon>
        <taxon>Viridiplantae</taxon>
        <taxon>Streptophyta</taxon>
        <taxon>Embryophyta</taxon>
        <taxon>Tracheophyta</taxon>
        <taxon>Spermatophyta</taxon>
        <taxon>Magnoliopsida</taxon>
        <taxon>eudicotyledons</taxon>
        <taxon>Gunneridae</taxon>
        <taxon>Pentapetalae</taxon>
        <taxon>rosids</taxon>
        <taxon>fabids</taxon>
        <taxon>Fabales</taxon>
        <taxon>Fabaceae</taxon>
        <taxon>Papilionoideae</taxon>
        <taxon>50 kb inversion clade</taxon>
        <taxon>dalbergioids sensu lato</taxon>
        <taxon>Dalbergieae</taxon>
        <taxon>Pterocarpus clade</taxon>
        <taxon>Stylosanthes</taxon>
    </lineage>
</organism>
<evidence type="ECO:0000313" key="3">
    <source>
        <dbReference type="EMBL" id="MED6160479.1"/>
    </source>
</evidence>
<dbReference type="EMBL" id="JASCZI010121199">
    <property type="protein sequence ID" value="MED6160479.1"/>
    <property type="molecule type" value="Genomic_DNA"/>
</dbReference>
<name>A0ABU6UHF2_9FABA</name>
<accession>A0ABU6UHF2</accession>
<protein>
    <recommendedName>
        <fullName evidence="2">Disease resistance protein At4g27190-like leucine-rich repeats domain-containing protein</fullName>
    </recommendedName>
</protein>
<dbReference type="PANTHER" id="PTHR33463:SF209">
    <property type="entry name" value="DISEASE RESISTANCE PROTEIN RPS2-LIKE"/>
    <property type="match status" value="1"/>
</dbReference>
<keyword evidence="4" id="KW-1185">Reference proteome</keyword>
<dbReference type="Proteomes" id="UP001341840">
    <property type="component" value="Unassembled WGS sequence"/>
</dbReference>
<dbReference type="Gene3D" id="3.80.10.10">
    <property type="entry name" value="Ribonuclease Inhibitor"/>
    <property type="match status" value="1"/>
</dbReference>
<dbReference type="InterPro" id="IPR050905">
    <property type="entry name" value="Plant_NBS-LRR"/>
</dbReference>
<evidence type="ECO:0000256" key="1">
    <source>
        <dbReference type="ARBA" id="ARBA00022821"/>
    </source>
</evidence>
<dbReference type="SUPFAM" id="SSF52047">
    <property type="entry name" value="RNI-like"/>
    <property type="match status" value="1"/>
</dbReference>
<dbReference type="InterPro" id="IPR057135">
    <property type="entry name" value="At4g27190-like_LRR"/>
</dbReference>
<reference evidence="3 4" key="1">
    <citation type="journal article" date="2023" name="Plants (Basel)">
        <title>Bridging the Gap: Combining Genomics and Transcriptomics Approaches to Understand Stylosanthes scabra, an Orphan Legume from the Brazilian Caatinga.</title>
        <authorList>
            <person name="Ferreira-Neto J.R.C."/>
            <person name="da Silva M.D."/>
            <person name="Binneck E."/>
            <person name="de Melo N.F."/>
            <person name="da Silva R.H."/>
            <person name="de Melo A.L.T.M."/>
            <person name="Pandolfi V."/>
            <person name="Bustamante F.O."/>
            <person name="Brasileiro-Vidal A.C."/>
            <person name="Benko-Iseppon A.M."/>
        </authorList>
    </citation>
    <scope>NUCLEOTIDE SEQUENCE [LARGE SCALE GENOMIC DNA]</scope>
    <source>
        <tissue evidence="3">Leaves</tissue>
    </source>
</reference>
<dbReference type="InterPro" id="IPR032675">
    <property type="entry name" value="LRR_dom_sf"/>
</dbReference>
<proteinExistence type="predicted"/>
<keyword evidence="1" id="KW-0611">Plant defense</keyword>
<comment type="caution">
    <text evidence="3">The sequence shown here is derived from an EMBL/GenBank/DDBJ whole genome shotgun (WGS) entry which is preliminary data.</text>
</comment>
<evidence type="ECO:0000259" key="2">
    <source>
        <dbReference type="Pfam" id="PF23247"/>
    </source>
</evidence>